<dbReference type="EMBL" id="MTCY01000054">
    <property type="protein sequence ID" value="OWP74885.1"/>
    <property type="molecule type" value="Genomic_DNA"/>
</dbReference>
<dbReference type="AlphaFoldDB" id="A0A246G836"/>
<proteinExistence type="predicted"/>
<sequence>MNLFSRPLSLIFKSLLVVTAVFSFCAEGDWDWFSGTSSFAPEAFITDKSYEPLFYSNHLFYSSMYDWGGEYDSRFSDRFEKTIIADWKKYLGNKIPETDLKYYIFSDSARADLAAINKAITTKDGKSKWNKKHLLSDQQVRQFFLFLKLAKAVEPYCTQSPSWNYETERLEEVEQMPLKQAKAIESVYQAVKDPFLKSRYWFLAMKSYFYSENRTESATFFNRTQATVAKEELYYRALSYVAGVAFKAKKFATSNYLYAVVFDHCPHLRSTATFCFHPQDESDFQEALLLCKNDSQKAALWTLYGYYADELSAIQNIHQLEPTNPHLDLLLTRAINKAEDKMNSNSDDYSQGTTFKAEALSPKLYALVGEIAKANNTKNPHVWNLAYGFLQTINGNYTSAAHYYTLAEKSLPAVPLAKQQLKLFKVFNEIAALKKMDEAAQKKILPHLKWLYKLSQESEENNNLRTSFLISWSKTYLGNLYKKQGNIVYSELLYNNPGFYLNATHLEKMQAYQESAPTAEWDRFLLSLYNIKLDDIYEYKAIKLAYANNISGAVEEMEKAVTRKDTTLYGNPFNGNIRDCSDCDHEARQVTKYTKISFLHKMNEIQGIIERGDGAFTDYLLLGNAFYNMSFYGNARLFYDNKIIDQYYTNYINDTYKGMLVNDQQAGLYYQKALAAAENDEQGAKAVYMLTKIERNAFYQTPAFKPYQVDFVFFKGFKILKNKYKQTKYYQDVINECGYFRAYAN</sequence>
<protein>
    <submittedName>
        <fullName evidence="1">Uncharacterized protein</fullName>
    </submittedName>
</protein>
<dbReference type="Proteomes" id="UP000198034">
    <property type="component" value="Unassembled WGS sequence"/>
</dbReference>
<evidence type="ECO:0000313" key="1">
    <source>
        <dbReference type="EMBL" id="OWP74885.1"/>
    </source>
</evidence>
<evidence type="ECO:0000313" key="2">
    <source>
        <dbReference type="Proteomes" id="UP000198034"/>
    </source>
</evidence>
<reference evidence="1 2" key="1">
    <citation type="journal article" date="2017" name="Infect. Genet. Evol.">
        <title>Comparative genome analysis of fish pathogen Flavobacterium columnare reveals extensive sequence diversity within the species.</title>
        <authorList>
            <person name="Kayansamruaj P."/>
            <person name="Dong H.T."/>
            <person name="Hirono I."/>
            <person name="Kondo H."/>
            <person name="Senapin S."/>
            <person name="Rodkhum C."/>
        </authorList>
    </citation>
    <scope>NUCLEOTIDE SEQUENCE [LARGE SCALE GENOMIC DNA]</scope>
    <source>
        <strain evidence="1 2">1214</strain>
    </source>
</reference>
<accession>A0A246G836</accession>
<gene>
    <name evidence="1" type="ORF">BWK62_13225</name>
</gene>
<name>A0A246G836_9FLAO</name>
<comment type="caution">
    <text evidence="1">The sequence shown here is derived from an EMBL/GenBank/DDBJ whole genome shotgun (WGS) entry which is preliminary data.</text>
</comment>
<organism evidence="1 2">
    <name type="scientific">Flavobacterium columnare</name>
    <dbReference type="NCBI Taxonomy" id="996"/>
    <lineage>
        <taxon>Bacteria</taxon>
        <taxon>Pseudomonadati</taxon>
        <taxon>Bacteroidota</taxon>
        <taxon>Flavobacteriia</taxon>
        <taxon>Flavobacteriales</taxon>
        <taxon>Flavobacteriaceae</taxon>
        <taxon>Flavobacterium</taxon>
    </lineage>
</organism>